<dbReference type="STRING" id="29655.A0A0K9Q508"/>
<keyword evidence="7" id="KW-1185">Reference proteome</keyword>
<evidence type="ECO:0000256" key="4">
    <source>
        <dbReference type="ARBA" id="ARBA00023242"/>
    </source>
</evidence>
<keyword evidence="2" id="KW-0238">DNA-binding</keyword>
<dbReference type="OrthoDB" id="1883668at2759"/>
<dbReference type="SUPFAM" id="SSF101941">
    <property type="entry name" value="NAC domain"/>
    <property type="match status" value="1"/>
</dbReference>
<dbReference type="InterPro" id="IPR003441">
    <property type="entry name" value="NAC-dom"/>
</dbReference>
<gene>
    <name evidence="6" type="ORF">ZOSMA_103G00690</name>
</gene>
<organism evidence="6 7">
    <name type="scientific">Zostera marina</name>
    <name type="common">Eelgrass</name>
    <dbReference type="NCBI Taxonomy" id="29655"/>
    <lineage>
        <taxon>Eukaryota</taxon>
        <taxon>Viridiplantae</taxon>
        <taxon>Streptophyta</taxon>
        <taxon>Embryophyta</taxon>
        <taxon>Tracheophyta</taxon>
        <taxon>Spermatophyta</taxon>
        <taxon>Magnoliopsida</taxon>
        <taxon>Liliopsida</taxon>
        <taxon>Zosteraceae</taxon>
        <taxon>Zostera</taxon>
    </lineage>
</organism>
<keyword evidence="4" id="KW-0539">Nucleus</keyword>
<evidence type="ECO:0000256" key="1">
    <source>
        <dbReference type="ARBA" id="ARBA00023015"/>
    </source>
</evidence>
<dbReference type="EMBL" id="LFYR01000047">
    <property type="protein sequence ID" value="KMZ76363.1"/>
    <property type="molecule type" value="Genomic_DNA"/>
</dbReference>
<accession>A0A0K9Q508</accession>
<dbReference type="Gene3D" id="2.170.150.80">
    <property type="entry name" value="NAC domain"/>
    <property type="match status" value="1"/>
</dbReference>
<evidence type="ECO:0000259" key="5">
    <source>
        <dbReference type="PROSITE" id="PS51005"/>
    </source>
</evidence>
<dbReference type="Pfam" id="PF02365">
    <property type="entry name" value="NAM"/>
    <property type="match status" value="1"/>
</dbReference>
<sequence>MNREDDNIQLPGFRFHPTDEELVGFYLQRKLEKKLLKVDIIKQVDIYKYDPSDLSKMSTVGVENKEWFFFCLQGRKYPNSARPNRVTDSGFWKATGIDKKIYFTSTKSQDNCIGLKKSLVYYRGSAGKGTITDWMMHEFRLPPNKHVGNLRFDGAENLTICRIFKRNKTVCGSTKTSTAPKKSPGSEAVKATRPVYEYDTDIGCEDWTDSSSSVATLAFQQQRSNQDRQQLRVNQNSRFQPEQQQEQNPNDYRQYWTRGVVYADDIGMENPTCSQSFGFETEYDGSDNIDWDEIGRYLDQCCDKEPSF</sequence>
<dbReference type="PANTHER" id="PTHR31744">
    <property type="entry name" value="PROTEIN CUP-SHAPED COTYLEDON 2-RELATED"/>
    <property type="match status" value="1"/>
</dbReference>
<dbReference type="Proteomes" id="UP000036987">
    <property type="component" value="Unassembled WGS sequence"/>
</dbReference>
<proteinExistence type="predicted"/>
<evidence type="ECO:0000256" key="3">
    <source>
        <dbReference type="ARBA" id="ARBA00023163"/>
    </source>
</evidence>
<dbReference type="InterPro" id="IPR036093">
    <property type="entry name" value="NAC_dom_sf"/>
</dbReference>
<dbReference type="GO" id="GO:0003677">
    <property type="term" value="F:DNA binding"/>
    <property type="evidence" value="ECO:0007669"/>
    <property type="project" value="UniProtKB-KW"/>
</dbReference>
<name>A0A0K9Q508_ZOSMR</name>
<dbReference type="AlphaFoldDB" id="A0A0K9Q508"/>
<dbReference type="PANTHER" id="PTHR31744:SF65">
    <property type="entry name" value="TRANSCRIPTION FACTOR JUNGBRUNNEN 1"/>
    <property type="match status" value="1"/>
</dbReference>
<dbReference type="GO" id="GO:0006355">
    <property type="term" value="P:regulation of DNA-templated transcription"/>
    <property type="evidence" value="ECO:0007669"/>
    <property type="project" value="InterPro"/>
</dbReference>
<evidence type="ECO:0000313" key="7">
    <source>
        <dbReference type="Proteomes" id="UP000036987"/>
    </source>
</evidence>
<evidence type="ECO:0000313" key="6">
    <source>
        <dbReference type="EMBL" id="KMZ76363.1"/>
    </source>
</evidence>
<keyword evidence="1" id="KW-0805">Transcription regulation</keyword>
<comment type="caution">
    <text evidence="6">The sequence shown here is derived from an EMBL/GenBank/DDBJ whole genome shotgun (WGS) entry which is preliminary data.</text>
</comment>
<dbReference type="PROSITE" id="PS51005">
    <property type="entry name" value="NAC"/>
    <property type="match status" value="1"/>
</dbReference>
<keyword evidence="3" id="KW-0804">Transcription</keyword>
<protein>
    <submittedName>
        <fullName evidence="6">Transcription factor JUNGBRUNNEN 1</fullName>
    </submittedName>
</protein>
<reference evidence="7" key="1">
    <citation type="journal article" date="2016" name="Nature">
        <title>The genome of the seagrass Zostera marina reveals angiosperm adaptation to the sea.</title>
        <authorList>
            <person name="Olsen J.L."/>
            <person name="Rouze P."/>
            <person name="Verhelst B."/>
            <person name="Lin Y.-C."/>
            <person name="Bayer T."/>
            <person name="Collen J."/>
            <person name="Dattolo E."/>
            <person name="De Paoli E."/>
            <person name="Dittami S."/>
            <person name="Maumus F."/>
            <person name="Michel G."/>
            <person name="Kersting A."/>
            <person name="Lauritano C."/>
            <person name="Lohaus R."/>
            <person name="Toepel M."/>
            <person name="Tonon T."/>
            <person name="Vanneste K."/>
            <person name="Amirebrahimi M."/>
            <person name="Brakel J."/>
            <person name="Bostroem C."/>
            <person name="Chovatia M."/>
            <person name="Grimwood J."/>
            <person name="Jenkins J.W."/>
            <person name="Jueterbock A."/>
            <person name="Mraz A."/>
            <person name="Stam W.T."/>
            <person name="Tice H."/>
            <person name="Bornberg-Bauer E."/>
            <person name="Green P.J."/>
            <person name="Pearson G.A."/>
            <person name="Procaccini G."/>
            <person name="Duarte C.M."/>
            <person name="Schmutz J."/>
            <person name="Reusch T.B.H."/>
            <person name="Van de Peer Y."/>
        </authorList>
    </citation>
    <scope>NUCLEOTIDE SEQUENCE [LARGE SCALE GENOMIC DNA]</scope>
    <source>
        <strain evidence="7">cv. Finnish</strain>
    </source>
</reference>
<evidence type="ECO:0000256" key="2">
    <source>
        <dbReference type="ARBA" id="ARBA00023125"/>
    </source>
</evidence>
<feature type="domain" description="NAC" evidence="5">
    <location>
        <begin position="9"/>
        <end position="166"/>
    </location>
</feature>